<reference evidence="2 3" key="1">
    <citation type="journal article" date="2011" name="BMC Genomics">
        <title>Genome sequencing reveals diversification of virulence factor content and possible host adaptation in distinct subpopulations of Salmonella enterica.</title>
        <authorList>
            <person name="den Bakker H.C."/>
            <person name="Moreno Switt A.I."/>
            <person name="Govoni G."/>
            <person name="Cummings C.A."/>
            <person name="Ranieri M.L."/>
            <person name="Degoricija L."/>
            <person name="Hoelzer K."/>
            <person name="Rodriguez-Rivera L.D."/>
            <person name="Brown S."/>
            <person name="Bolchacova E."/>
            <person name="Furtado M.R."/>
            <person name="Wiedmann M."/>
        </authorList>
    </citation>
    <scope>NUCLEOTIDE SEQUENCE [LARGE SCALE GENOMIC DNA]</scope>
    <source>
        <strain evidence="2 3">R6-377</strain>
    </source>
</reference>
<dbReference type="EMBL" id="AFCJ01001021">
    <property type="protein sequence ID" value="EHC39500.1"/>
    <property type="molecule type" value="Genomic_DNA"/>
</dbReference>
<proteinExistence type="predicted"/>
<organism evidence="2 3">
    <name type="scientific">Salmonella enterica subsp. enterica serovar Alachua str. R6-377</name>
    <dbReference type="NCBI Taxonomy" id="913241"/>
    <lineage>
        <taxon>Bacteria</taxon>
        <taxon>Pseudomonadati</taxon>
        <taxon>Pseudomonadota</taxon>
        <taxon>Gammaproteobacteria</taxon>
        <taxon>Enterobacterales</taxon>
        <taxon>Enterobacteriaceae</taxon>
        <taxon>Salmonella</taxon>
    </lineage>
</organism>
<accession>G5LNV9</accession>
<gene>
    <name evidence="2" type="ORF">LTSEALA_2365</name>
</gene>
<sequence length="48" mass="5168">MKPCTPGGGRRNLPGIKQGADQMDKGQRFELARRAEVVMHLAGGDIGF</sequence>
<name>G5LNV9_SALET</name>
<protein>
    <submittedName>
        <fullName evidence="2">Uncharacterized protein</fullName>
    </submittedName>
</protein>
<feature type="region of interest" description="Disordered" evidence="1">
    <location>
        <begin position="1"/>
        <end position="22"/>
    </location>
</feature>
<feature type="compositionally biased region" description="Gly residues" evidence="1">
    <location>
        <begin position="1"/>
        <end position="10"/>
    </location>
</feature>
<evidence type="ECO:0000313" key="3">
    <source>
        <dbReference type="Proteomes" id="UP000004642"/>
    </source>
</evidence>
<dbReference type="Proteomes" id="UP000004642">
    <property type="component" value="Unassembled WGS sequence"/>
</dbReference>
<evidence type="ECO:0000256" key="1">
    <source>
        <dbReference type="SAM" id="MobiDB-lite"/>
    </source>
</evidence>
<comment type="caution">
    <text evidence="2">The sequence shown here is derived from an EMBL/GenBank/DDBJ whole genome shotgun (WGS) entry which is preliminary data.</text>
</comment>
<dbReference type="AlphaFoldDB" id="G5LNV9"/>
<evidence type="ECO:0000313" key="2">
    <source>
        <dbReference type="EMBL" id="EHC39500.1"/>
    </source>
</evidence>